<evidence type="ECO:0000256" key="1">
    <source>
        <dbReference type="ARBA" id="ARBA00010371"/>
    </source>
</evidence>
<dbReference type="SUPFAM" id="SSF50129">
    <property type="entry name" value="GroES-like"/>
    <property type="match status" value="1"/>
</dbReference>
<dbReference type="Proteomes" id="UP001236014">
    <property type="component" value="Chromosome"/>
</dbReference>
<dbReference type="Gene3D" id="3.90.180.10">
    <property type="entry name" value="Medium-chain alcohol dehydrogenases, catalytic domain"/>
    <property type="match status" value="1"/>
</dbReference>
<gene>
    <name evidence="12" type="ORF">QRX50_40410</name>
</gene>
<dbReference type="InterPro" id="IPR051034">
    <property type="entry name" value="Mito_Enoyl-ACP_Reductase"/>
</dbReference>
<evidence type="ECO:0000313" key="12">
    <source>
        <dbReference type="EMBL" id="WIX77608.1"/>
    </source>
</evidence>
<dbReference type="KEGG" id="acab:QRX50_40410"/>
<organism evidence="12 13">
    <name type="scientific">Amycolatopsis carbonis</name>
    <dbReference type="NCBI Taxonomy" id="715471"/>
    <lineage>
        <taxon>Bacteria</taxon>
        <taxon>Bacillati</taxon>
        <taxon>Actinomycetota</taxon>
        <taxon>Actinomycetes</taxon>
        <taxon>Pseudonocardiales</taxon>
        <taxon>Pseudonocardiaceae</taxon>
        <taxon>Amycolatopsis</taxon>
    </lineage>
</organism>
<dbReference type="SUPFAM" id="SSF51735">
    <property type="entry name" value="NAD(P)-binding Rossmann-fold domains"/>
    <property type="match status" value="1"/>
</dbReference>
<dbReference type="InterPro" id="IPR013154">
    <property type="entry name" value="ADH-like_N"/>
</dbReference>
<keyword evidence="7" id="KW-0443">Lipid metabolism</keyword>
<dbReference type="Pfam" id="PF00107">
    <property type="entry name" value="ADH_zinc_N"/>
    <property type="match status" value="1"/>
</dbReference>
<dbReference type="GO" id="GO:0141148">
    <property type="term" value="F:enoyl-[acyl-carrier-protein] reductase (NADPH) activity"/>
    <property type="evidence" value="ECO:0007669"/>
    <property type="project" value="UniProtKB-EC"/>
</dbReference>
<evidence type="ECO:0000313" key="13">
    <source>
        <dbReference type="Proteomes" id="UP001236014"/>
    </source>
</evidence>
<evidence type="ECO:0000256" key="10">
    <source>
        <dbReference type="ARBA" id="ARBA00048843"/>
    </source>
</evidence>
<evidence type="ECO:0000259" key="11">
    <source>
        <dbReference type="SMART" id="SM00829"/>
    </source>
</evidence>
<dbReference type="GO" id="GO:0006633">
    <property type="term" value="P:fatty acid biosynthetic process"/>
    <property type="evidence" value="ECO:0007669"/>
    <property type="project" value="UniProtKB-KW"/>
</dbReference>
<accession>A0A9Y2IFV5</accession>
<dbReference type="SMART" id="SM00829">
    <property type="entry name" value="PKS_ER"/>
    <property type="match status" value="1"/>
</dbReference>
<dbReference type="CDD" id="cd05282">
    <property type="entry name" value="ETR_like"/>
    <property type="match status" value="1"/>
</dbReference>
<dbReference type="PANTHER" id="PTHR43981:SF2">
    <property type="entry name" value="ENOYL-[ACYL-CARRIER-PROTEIN] REDUCTASE, MITOCHONDRIAL"/>
    <property type="match status" value="1"/>
</dbReference>
<keyword evidence="13" id="KW-1185">Reference proteome</keyword>
<evidence type="ECO:0000256" key="6">
    <source>
        <dbReference type="ARBA" id="ARBA00023002"/>
    </source>
</evidence>
<keyword evidence="6" id="KW-0560">Oxidoreductase</keyword>
<dbReference type="PANTHER" id="PTHR43981">
    <property type="entry name" value="ENOYL-[ACYL-CARRIER-PROTEIN] REDUCTASE, MITOCHONDRIAL"/>
    <property type="match status" value="1"/>
</dbReference>
<keyword evidence="3" id="KW-0276">Fatty acid metabolism</keyword>
<reference evidence="12 13" key="1">
    <citation type="submission" date="2023-06" db="EMBL/GenBank/DDBJ databases">
        <authorList>
            <person name="Oyuntsetseg B."/>
            <person name="Kim S.B."/>
        </authorList>
    </citation>
    <scope>NUCLEOTIDE SEQUENCE [LARGE SCALE GENOMIC DNA]</scope>
    <source>
        <strain evidence="12 13">2-15</strain>
    </source>
</reference>
<dbReference type="InterPro" id="IPR013149">
    <property type="entry name" value="ADH-like_C"/>
</dbReference>
<evidence type="ECO:0000256" key="3">
    <source>
        <dbReference type="ARBA" id="ARBA00022832"/>
    </source>
</evidence>
<dbReference type="AlphaFoldDB" id="A0A9Y2IFV5"/>
<dbReference type="Gene3D" id="3.40.50.720">
    <property type="entry name" value="NAD(P)-binding Rossmann-like Domain"/>
    <property type="match status" value="1"/>
</dbReference>
<feature type="domain" description="Enoyl reductase (ER)" evidence="11">
    <location>
        <begin position="13"/>
        <end position="320"/>
    </location>
</feature>
<evidence type="ECO:0000256" key="5">
    <source>
        <dbReference type="ARBA" id="ARBA00022946"/>
    </source>
</evidence>
<dbReference type="InterPro" id="IPR020843">
    <property type="entry name" value="ER"/>
</dbReference>
<keyword evidence="2" id="KW-0444">Lipid biosynthesis</keyword>
<dbReference type="Pfam" id="PF08240">
    <property type="entry name" value="ADH_N"/>
    <property type="match status" value="1"/>
</dbReference>
<evidence type="ECO:0000256" key="7">
    <source>
        <dbReference type="ARBA" id="ARBA00023098"/>
    </source>
</evidence>
<dbReference type="EMBL" id="CP127294">
    <property type="protein sequence ID" value="WIX77608.1"/>
    <property type="molecule type" value="Genomic_DNA"/>
</dbReference>
<dbReference type="RefSeq" id="WP_285968348.1">
    <property type="nucleotide sequence ID" value="NZ_CP127294.1"/>
</dbReference>
<evidence type="ECO:0000256" key="2">
    <source>
        <dbReference type="ARBA" id="ARBA00022516"/>
    </source>
</evidence>
<evidence type="ECO:0000256" key="9">
    <source>
        <dbReference type="ARBA" id="ARBA00038963"/>
    </source>
</evidence>
<keyword evidence="4" id="KW-0521">NADP</keyword>
<keyword evidence="8" id="KW-0275">Fatty acid biosynthesis</keyword>
<sequence>MARLLLTEFGDPATSVRLDDAPAPAPGPDDVVVEMLAAPLNPADFLLVRGLYGVRPALPATLGAEGVGRVVEGDAELVGKRVLILPTMEQGLWADKVVLPRRTVLPIREDADVLQLSMLAVNPATAYQLLRLHGRLEPGSWIAQTAANSAMGRYLITLARRAGLRTLNVVRRPEAAPEVLTAGGDQAVVSDGNLRASLESALAGEQLSLILDATGGPVIKDLTRSLKNGGTVVTYAFPEGAPRISPADVVFRGISLTGFWLMNWLRTAPAAEVTTLYSDLADLVATGELTAPVEATYRLEDYEGAFAHSLTPGRRGKILFTFGE</sequence>
<evidence type="ECO:0000256" key="8">
    <source>
        <dbReference type="ARBA" id="ARBA00023160"/>
    </source>
</evidence>
<dbReference type="EC" id="1.3.1.104" evidence="9"/>
<dbReference type="InterPro" id="IPR036291">
    <property type="entry name" value="NAD(P)-bd_dom_sf"/>
</dbReference>
<evidence type="ECO:0000256" key="4">
    <source>
        <dbReference type="ARBA" id="ARBA00022857"/>
    </source>
</evidence>
<keyword evidence="5" id="KW-0809">Transit peptide</keyword>
<dbReference type="InterPro" id="IPR011032">
    <property type="entry name" value="GroES-like_sf"/>
</dbReference>
<comment type="similarity">
    <text evidence="1">Belongs to the zinc-containing alcohol dehydrogenase family. Quinone oxidoreductase subfamily.</text>
</comment>
<name>A0A9Y2IFV5_9PSEU</name>
<proteinExistence type="inferred from homology"/>
<comment type="catalytic activity">
    <reaction evidence="10">
        <text>a 2,3-saturated acyl-[ACP] + NADP(+) = a (2E)-enoyl-[ACP] + NADPH + H(+)</text>
        <dbReference type="Rhea" id="RHEA:22564"/>
        <dbReference type="Rhea" id="RHEA-COMP:9925"/>
        <dbReference type="Rhea" id="RHEA-COMP:9926"/>
        <dbReference type="ChEBI" id="CHEBI:15378"/>
        <dbReference type="ChEBI" id="CHEBI:57783"/>
        <dbReference type="ChEBI" id="CHEBI:58349"/>
        <dbReference type="ChEBI" id="CHEBI:78784"/>
        <dbReference type="ChEBI" id="CHEBI:78785"/>
        <dbReference type="EC" id="1.3.1.104"/>
    </reaction>
</comment>
<protein>
    <recommendedName>
        <fullName evidence="9">enoyl-[acyl-carrier-protein] reductase</fullName>
        <ecNumber evidence="9">1.3.1.104</ecNumber>
    </recommendedName>
</protein>